<gene>
    <name evidence="1" type="ORF">CP976_05305</name>
</gene>
<name>A0A5J6HYX3_STRC4</name>
<sequence length="158" mass="16685">MFISAQTDMRWRPPELVVEVGAAPLDDGGTVPASVRVHFWEPALEAVFWTRADGGAGGGGAGRDAALVLAESDPLASHWPGSRLIICAIGTVNGMTVEPLGPEVVIFVLSMYLRRRVAPDGDEAGSGPRCLRRACLLPATRDDRGQDAYHREGGGAPP</sequence>
<organism evidence="1 2">
    <name type="scientific">Streptomyces coeruleorubidus</name>
    <dbReference type="NCBI Taxonomy" id="116188"/>
    <lineage>
        <taxon>Bacteria</taxon>
        <taxon>Bacillati</taxon>
        <taxon>Actinomycetota</taxon>
        <taxon>Actinomycetes</taxon>
        <taxon>Kitasatosporales</taxon>
        <taxon>Streptomycetaceae</taxon>
        <taxon>Streptomyces</taxon>
    </lineage>
</organism>
<protein>
    <submittedName>
        <fullName evidence="1">Uncharacterized protein</fullName>
    </submittedName>
</protein>
<dbReference type="EMBL" id="CP023694">
    <property type="protein sequence ID" value="QEV23621.1"/>
    <property type="molecule type" value="Genomic_DNA"/>
</dbReference>
<evidence type="ECO:0000313" key="2">
    <source>
        <dbReference type="Proteomes" id="UP000326598"/>
    </source>
</evidence>
<proteinExistence type="predicted"/>
<dbReference type="Proteomes" id="UP000326598">
    <property type="component" value="Chromosome"/>
</dbReference>
<dbReference type="KEGG" id="scoe:CP976_05305"/>
<dbReference type="AlphaFoldDB" id="A0A5J6HYX3"/>
<reference evidence="1 2" key="1">
    <citation type="submission" date="2017-09" db="EMBL/GenBank/DDBJ databases">
        <authorList>
            <person name="Lee N."/>
            <person name="Cho B.-K."/>
        </authorList>
    </citation>
    <scope>NUCLEOTIDE SEQUENCE [LARGE SCALE GENOMIC DNA]</scope>
    <source>
        <strain evidence="1 2">ATCC 13740</strain>
    </source>
</reference>
<accession>A0A5J6HYX3</accession>
<evidence type="ECO:0000313" key="1">
    <source>
        <dbReference type="EMBL" id="QEV23621.1"/>
    </source>
</evidence>